<feature type="compositionally biased region" description="Low complexity" evidence="2">
    <location>
        <begin position="137"/>
        <end position="150"/>
    </location>
</feature>
<evidence type="ECO:0000259" key="3">
    <source>
        <dbReference type="Pfam" id="PF09361"/>
    </source>
</evidence>
<feature type="compositionally biased region" description="Low complexity" evidence="2">
    <location>
        <begin position="59"/>
        <end position="71"/>
    </location>
</feature>
<sequence length="340" mass="34916">MDKRKTPGKTTTGKTTPGKTAPGKTLPGKAANADATPVSSKPPQPQAVGSKAQSHKTEPAPAIAAKAETTASVQGLPAQSPVSPTAKTPTDAKTEAKVSAPDVAQPAPAAAKAPEAPKSSKATAAPPKALAEKGPDAAAKPATPELTAPKPATPKPAAPAETPHTTHAAIAAQAEATLRQTEALSKLAEEAVAATLKTAQAAAARQKPASKNGPGHEEASPFATIASSGLEQARQVYVTAQEQRDSWNRNIMANANVASKAANEINGKILDLVRSQTDATLGLWRSLIGVTSVAEAVELQTRELRRQYEDATARVRDIAETATRYAHDVVTTAKGDSRHP</sequence>
<keyword evidence="1" id="KW-0175">Coiled coil</keyword>
<feature type="coiled-coil region" evidence="1">
    <location>
        <begin position="294"/>
        <end position="321"/>
    </location>
</feature>
<dbReference type="Proteomes" id="UP000248021">
    <property type="component" value="Unassembled WGS sequence"/>
</dbReference>
<feature type="region of interest" description="Disordered" evidence="2">
    <location>
        <begin position="1"/>
        <end position="174"/>
    </location>
</feature>
<reference evidence="4 5" key="1">
    <citation type="submission" date="2018-05" db="EMBL/GenBank/DDBJ databases">
        <title>Genomic Encyclopedia of Type Strains, Phase IV (KMG-IV): sequencing the most valuable type-strain genomes for metagenomic binning, comparative biology and taxonomic classification.</title>
        <authorList>
            <person name="Goeker M."/>
        </authorList>
    </citation>
    <scope>NUCLEOTIDE SEQUENCE [LARGE SCALE GENOMIC DNA]</scope>
    <source>
        <strain evidence="4 5">DSM 6462</strain>
    </source>
</reference>
<accession>A0A2V3U268</accession>
<feature type="domain" description="Phasin" evidence="3">
    <location>
        <begin position="247"/>
        <end position="334"/>
    </location>
</feature>
<organism evidence="4 5">
    <name type="scientific">Chelatococcus asaccharovorans</name>
    <dbReference type="NCBI Taxonomy" id="28210"/>
    <lineage>
        <taxon>Bacteria</taxon>
        <taxon>Pseudomonadati</taxon>
        <taxon>Pseudomonadota</taxon>
        <taxon>Alphaproteobacteria</taxon>
        <taxon>Hyphomicrobiales</taxon>
        <taxon>Chelatococcaceae</taxon>
        <taxon>Chelatococcus</taxon>
    </lineage>
</organism>
<gene>
    <name evidence="4" type="ORF">C7450_108338</name>
</gene>
<dbReference type="InterPro" id="IPR018968">
    <property type="entry name" value="Phasin"/>
</dbReference>
<dbReference type="EMBL" id="QJJK01000008">
    <property type="protein sequence ID" value="PXW56586.1"/>
    <property type="molecule type" value="Genomic_DNA"/>
</dbReference>
<comment type="caution">
    <text evidence="4">The sequence shown here is derived from an EMBL/GenBank/DDBJ whole genome shotgun (WGS) entry which is preliminary data.</text>
</comment>
<feature type="compositionally biased region" description="Low complexity" evidence="2">
    <location>
        <begin position="8"/>
        <end position="29"/>
    </location>
</feature>
<protein>
    <submittedName>
        <fullName evidence="4">Phasin protein</fullName>
    </submittedName>
</protein>
<dbReference type="AlphaFoldDB" id="A0A2V3U268"/>
<name>A0A2V3U268_9HYPH</name>
<proteinExistence type="predicted"/>
<evidence type="ECO:0000313" key="4">
    <source>
        <dbReference type="EMBL" id="PXW56586.1"/>
    </source>
</evidence>
<feature type="compositionally biased region" description="Low complexity" evidence="2">
    <location>
        <begin position="99"/>
        <end position="129"/>
    </location>
</feature>
<evidence type="ECO:0000256" key="2">
    <source>
        <dbReference type="SAM" id="MobiDB-lite"/>
    </source>
</evidence>
<evidence type="ECO:0000313" key="5">
    <source>
        <dbReference type="Proteomes" id="UP000248021"/>
    </source>
</evidence>
<dbReference type="OrthoDB" id="8479257at2"/>
<feature type="compositionally biased region" description="Low complexity" evidence="2">
    <location>
        <begin position="158"/>
        <end position="174"/>
    </location>
</feature>
<keyword evidence="5" id="KW-1185">Reference proteome</keyword>
<evidence type="ECO:0000256" key="1">
    <source>
        <dbReference type="SAM" id="Coils"/>
    </source>
</evidence>
<dbReference type="Pfam" id="PF09361">
    <property type="entry name" value="Phasin_2"/>
    <property type="match status" value="1"/>
</dbReference>
<dbReference type="RefSeq" id="WP_110376306.1">
    <property type="nucleotide sequence ID" value="NZ_JAHBRY010000001.1"/>
</dbReference>